<dbReference type="SMART" id="SM00409">
    <property type="entry name" value="IG"/>
    <property type="match status" value="1"/>
</dbReference>
<gene>
    <name evidence="4" type="ORF">SKAU_G00393180</name>
</gene>
<dbReference type="Gene3D" id="2.60.40.10">
    <property type="entry name" value="Immunoglobulins"/>
    <property type="match status" value="2"/>
</dbReference>
<dbReference type="EMBL" id="JAINUF010000020">
    <property type="protein sequence ID" value="KAJ8335975.1"/>
    <property type="molecule type" value="Genomic_DNA"/>
</dbReference>
<comment type="caution">
    <text evidence="4">The sequence shown here is derived from an EMBL/GenBank/DDBJ whole genome shotgun (WGS) entry which is preliminary data.</text>
</comment>
<feature type="domain" description="Ig-like" evidence="3">
    <location>
        <begin position="24"/>
        <end position="107"/>
    </location>
</feature>
<dbReference type="InterPro" id="IPR003599">
    <property type="entry name" value="Ig_sub"/>
</dbReference>
<accession>A0A9Q1EC09</accession>
<keyword evidence="2" id="KW-0732">Signal</keyword>
<dbReference type="InterPro" id="IPR013783">
    <property type="entry name" value="Ig-like_fold"/>
</dbReference>
<dbReference type="Proteomes" id="UP001152622">
    <property type="component" value="Chromosome 20"/>
</dbReference>
<dbReference type="SUPFAM" id="SSF48726">
    <property type="entry name" value="Immunoglobulin"/>
    <property type="match status" value="2"/>
</dbReference>
<keyword evidence="1" id="KW-0472">Membrane</keyword>
<sequence length="293" mass="32389">MINIKAGLNFILLFFLNGLLSVEPEVKNMRKREGDSISLQSHLIGEQPSPQILWSFDTGSSKKIIAQLIRGEFTTDYSQGFTDRLQLDRQTGSLNISDINTKDTGVYHIQIIANGNILEQRFNLIVYSPVSKPVITNITQSRSVRCLAPCAMGTKNCSVLCFVKNEREVTLSWQREGETLFNTSSPDLNATLYLPLEIKGNSATYSCVAENPVSNHVVPLQAEALCPLDPDSNKTRSNILPAVLISLLLMVVIGFAVVIAKCQKCTKLEPTGKVMEPQCRLHTKLLELRLGGP</sequence>
<dbReference type="InterPro" id="IPR036179">
    <property type="entry name" value="Ig-like_dom_sf"/>
</dbReference>
<keyword evidence="1" id="KW-0812">Transmembrane</keyword>
<dbReference type="InterPro" id="IPR007110">
    <property type="entry name" value="Ig-like_dom"/>
</dbReference>
<evidence type="ECO:0000256" key="2">
    <source>
        <dbReference type="SAM" id="SignalP"/>
    </source>
</evidence>
<organism evidence="4 5">
    <name type="scientific">Synaphobranchus kaupii</name>
    <name type="common">Kaup's arrowtooth eel</name>
    <dbReference type="NCBI Taxonomy" id="118154"/>
    <lineage>
        <taxon>Eukaryota</taxon>
        <taxon>Metazoa</taxon>
        <taxon>Chordata</taxon>
        <taxon>Craniata</taxon>
        <taxon>Vertebrata</taxon>
        <taxon>Euteleostomi</taxon>
        <taxon>Actinopterygii</taxon>
        <taxon>Neopterygii</taxon>
        <taxon>Teleostei</taxon>
        <taxon>Anguilliformes</taxon>
        <taxon>Synaphobranchidae</taxon>
        <taxon>Synaphobranchus</taxon>
    </lineage>
</organism>
<protein>
    <recommendedName>
        <fullName evidence="3">Ig-like domain-containing protein</fullName>
    </recommendedName>
</protein>
<dbReference type="PROSITE" id="PS50835">
    <property type="entry name" value="IG_LIKE"/>
    <property type="match status" value="2"/>
</dbReference>
<feature type="chain" id="PRO_5040220415" description="Ig-like domain-containing protein" evidence="2">
    <location>
        <begin position="22"/>
        <end position="293"/>
    </location>
</feature>
<feature type="signal peptide" evidence="2">
    <location>
        <begin position="1"/>
        <end position="21"/>
    </location>
</feature>
<dbReference type="CDD" id="cd00096">
    <property type="entry name" value="Ig"/>
    <property type="match status" value="1"/>
</dbReference>
<feature type="domain" description="Ig-like" evidence="3">
    <location>
        <begin position="133"/>
        <end position="218"/>
    </location>
</feature>
<dbReference type="PANTHER" id="PTHR21063">
    <property type="entry name" value="LFA-3"/>
    <property type="match status" value="1"/>
</dbReference>
<evidence type="ECO:0000313" key="5">
    <source>
        <dbReference type="Proteomes" id="UP001152622"/>
    </source>
</evidence>
<dbReference type="OrthoDB" id="9835793at2759"/>
<dbReference type="AlphaFoldDB" id="A0A9Q1EC09"/>
<name>A0A9Q1EC09_SYNKA</name>
<reference evidence="4" key="1">
    <citation type="journal article" date="2023" name="Science">
        <title>Genome structures resolve the early diversification of teleost fishes.</title>
        <authorList>
            <person name="Parey E."/>
            <person name="Louis A."/>
            <person name="Montfort J."/>
            <person name="Bouchez O."/>
            <person name="Roques C."/>
            <person name="Iampietro C."/>
            <person name="Lluch J."/>
            <person name="Castinel A."/>
            <person name="Donnadieu C."/>
            <person name="Desvignes T."/>
            <person name="Floi Bucao C."/>
            <person name="Jouanno E."/>
            <person name="Wen M."/>
            <person name="Mejri S."/>
            <person name="Dirks R."/>
            <person name="Jansen H."/>
            <person name="Henkel C."/>
            <person name="Chen W.J."/>
            <person name="Zahm M."/>
            <person name="Cabau C."/>
            <person name="Klopp C."/>
            <person name="Thompson A.W."/>
            <person name="Robinson-Rechavi M."/>
            <person name="Braasch I."/>
            <person name="Lecointre G."/>
            <person name="Bobe J."/>
            <person name="Postlethwait J.H."/>
            <person name="Berthelot C."/>
            <person name="Roest Crollius H."/>
            <person name="Guiguen Y."/>
        </authorList>
    </citation>
    <scope>NUCLEOTIDE SEQUENCE</scope>
    <source>
        <strain evidence="4">WJC10195</strain>
    </source>
</reference>
<dbReference type="InterPro" id="IPR013106">
    <property type="entry name" value="Ig_V-set"/>
</dbReference>
<evidence type="ECO:0000259" key="3">
    <source>
        <dbReference type="PROSITE" id="PS50835"/>
    </source>
</evidence>
<proteinExistence type="predicted"/>
<dbReference type="PANTHER" id="PTHR21063:SF4">
    <property type="entry name" value="CD48 ANTIGEN-RELATED"/>
    <property type="match status" value="1"/>
</dbReference>
<feature type="transmembrane region" description="Helical" evidence="1">
    <location>
        <begin position="239"/>
        <end position="260"/>
    </location>
</feature>
<keyword evidence="5" id="KW-1185">Reference proteome</keyword>
<dbReference type="Pfam" id="PF07686">
    <property type="entry name" value="V-set"/>
    <property type="match status" value="1"/>
</dbReference>
<evidence type="ECO:0000256" key="1">
    <source>
        <dbReference type="SAM" id="Phobius"/>
    </source>
</evidence>
<keyword evidence="1" id="KW-1133">Transmembrane helix</keyword>
<evidence type="ECO:0000313" key="4">
    <source>
        <dbReference type="EMBL" id="KAJ8335975.1"/>
    </source>
</evidence>